<comment type="caution">
    <text evidence="1">The sequence shown here is derived from an EMBL/GenBank/DDBJ whole genome shotgun (WGS) entry which is preliminary data.</text>
</comment>
<proteinExistence type="predicted"/>
<dbReference type="RefSeq" id="WP_345003028.1">
    <property type="nucleotide sequence ID" value="NZ_BAAAXV010000012.1"/>
</dbReference>
<evidence type="ECO:0000313" key="2">
    <source>
        <dbReference type="Proteomes" id="UP001589532"/>
    </source>
</evidence>
<dbReference type="Gene3D" id="3.40.50.1820">
    <property type="entry name" value="alpha/beta hydrolase"/>
    <property type="match status" value="1"/>
</dbReference>
<sequence>MIAASKHAVVIPGGNHGPLAGLLAYVGEAAARRGARLELISWTPPSGRPLEERPPWVHEQVAPIVDGLAAPLLMGKSLGSLAAAVAAERGLPGVWLTPLLTMSACVAALRRATQPFLLVGGTADDFWDGALARELTPYVLEVEGAGHGMLLPGPLSRSAEVLGRVTAAVETFLDDVVWP</sequence>
<dbReference type="EMBL" id="JBHMBW010000009">
    <property type="protein sequence ID" value="MFB9623674.1"/>
    <property type="molecule type" value="Genomic_DNA"/>
</dbReference>
<keyword evidence="2" id="KW-1185">Reference proteome</keyword>
<dbReference type="InterPro" id="IPR029058">
    <property type="entry name" value="AB_hydrolase_fold"/>
</dbReference>
<dbReference type="SUPFAM" id="SSF53474">
    <property type="entry name" value="alpha/beta-Hydrolases"/>
    <property type="match status" value="1"/>
</dbReference>
<evidence type="ECO:0000313" key="1">
    <source>
        <dbReference type="EMBL" id="MFB9623674.1"/>
    </source>
</evidence>
<evidence type="ECO:0008006" key="3">
    <source>
        <dbReference type="Google" id="ProtNLM"/>
    </source>
</evidence>
<protein>
    <recommendedName>
        <fullName evidence="3">Alpha/beta hydrolase</fullName>
    </recommendedName>
</protein>
<accession>A0ABV5RW72</accession>
<name>A0ABV5RW72_9ACTN</name>
<gene>
    <name evidence="1" type="ORF">ACFFSA_11370</name>
</gene>
<organism evidence="1 2">
    <name type="scientific">Nonomuraea helvata</name>
    <dbReference type="NCBI Taxonomy" id="37484"/>
    <lineage>
        <taxon>Bacteria</taxon>
        <taxon>Bacillati</taxon>
        <taxon>Actinomycetota</taxon>
        <taxon>Actinomycetes</taxon>
        <taxon>Streptosporangiales</taxon>
        <taxon>Streptosporangiaceae</taxon>
        <taxon>Nonomuraea</taxon>
    </lineage>
</organism>
<dbReference type="Proteomes" id="UP001589532">
    <property type="component" value="Unassembled WGS sequence"/>
</dbReference>
<reference evidence="1 2" key="1">
    <citation type="submission" date="2024-09" db="EMBL/GenBank/DDBJ databases">
        <authorList>
            <person name="Sun Q."/>
            <person name="Mori K."/>
        </authorList>
    </citation>
    <scope>NUCLEOTIDE SEQUENCE [LARGE SCALE GENOMIC DNA]</scope>
    <source>
        <strain evidence="1 2">JCM 3143</strain>
    </source>
</reference>